<dbReference type="VEuPathDB" id="FungiDB:A1O7_07863"/>
<dbReference type="RefSeq" id="XP_007760049.1">
    <property type="nucleotide sequence ID" value="XM_007761859.1"/>
</dbReference>
<sequence>MEDHFVTDNAADPRATHDGQAHLNPADFQLLSPGEAMLPQSNTWEQALHNLRYGLDQHNKPEDTMTYEGPAHSKIEVDWVMRQHYHRYIHESRRREYLKRKLEEKRVELEETGCEPEYPETERRRQQAERVAVSDGSRQEAVFGRLQGQKAAFNARHLQNRSAAPAPAPESDQYPALYIPATIANVARQDLTQQPVSARTRRAVLNSTSGPVAGAATRIQTQNLGPADGLCNDHDTSFVRNGAAGSESPTRGMHFLDESITTSPTYRYAPAPSYRLATGNDIDDRLGIAGSHAEPTARLSGRPRVDWYKQYLLATNKNIQTSSSHGKIENGFPTSRQQSFPQAQQSYLASAAAYTPADSADLPYFDMEMYERTCAAPQQTTTAMMGTTSAEATPPLSSDASAEGDMILDDSEVTADDVEPQSSNLSDIIGSETPSEDDGEDDDDDEEFDPNRRGTGLKVPKHQEVRGFGMRRRRSSGRAGP</sequence>
<evidence type="ECO:0000313" key="2">
    <source>
        <dbReference type="EMBL" id="EXJ57515.1"/>
    </source>
</evidence>
<feature type="compositionally biased region" description="Polar residues" evidence="1">
    <location>
        <begin position="332"/>
        <end position="341"/>
    </location>
</feature>
<dbReference type="OrthoDB" id="4146915at2759"/>
<dbReference type="Proteomes" id="UP000019473">
    <property type="component" value="Unassembled WGS sequence"/>
</dbReference>
<feature type="compositionally biased region" description="Acidic residues" evidence="1">
    <location>
        <begin position="434"/>
        <end position="448"/>
    </location>
</feature>
<accession>W9VXT2</accession>
<name>W9VXT2_9EURO</name>
<feature type="compositionally biased region" description="Basic residues" evidence="1">
    <location>
        <begin position="469"/>
        <end position="481"/>
    </location>
</feature>
<reference evidence="2 3" key="1">
    <citation type="submission" date="2013-03" db="EMBL/GenBank/DDBJ databases">
        <title>The Genome Sequence of Cladophialophora yegresii CBS 114405.</title>
        <authorList>
            <consortium name="The Broad Institute Genomics Platform"/>
            <person name="Cuomo C."/>
            <person name="de Hoog S."/>
            <person name="Gorbushina A."/>
            <person name="Walker B."/>
            <person name="Young S.K."/>
            <person name="Zeng Q."/>
            <person name="Gargeya S."/>
            <person name="Fitzgerald M."/>
            <person name="Haas B."/>
            <person name="Abouelleil A."/>
            <person name="Allen A.W."/>
            <person name="Alvarado L."/>
            <person name="Arachchi H.M."/>
            <person name="Berlin A.M."/>
            <person name="Chapman S.B."/>
            <person name="Gainer-Dewar J."/>
            <person name="Goldberg J."/>
            <person name="Griggs A."/>
            <person name="Gujja S."/>
            <person name="Hansen M."/>
            <person name="Howarth C."/>
            <person name="Imamovic A."/>
            <person name="Ireland A."/>
            <person name="Larimer J."/>
            <person name="McCowan C."/>
            <person name="Murphy C."/>
            <person name="Pearson M."/>
            <person name="Poon T.W."/>
            <person name="Priest M."/>
            <person name="Roberts A."/>
            <person name="Saif S."/>
            <person name="Shea T."/>
            <person name="Sisk P."/>
            <person name="Sykes S."/>
            <person name="Wortman J."/>
            <person name="Nusbaum C."/>
            <person name="Birren B."/>
        </authorList>
    </citation>
    <scope>NUCLEOTIDE SEQUENCE [LARGE SCALE GENOMIC DNA]</scope>
    <source>
        <strain evidence="2 3">CBS 114405</strain>
    </source>
</reference>
<comment type="caution">
    <text evidence="2">The sequence shown here is derived from an EMBL/GenBank/DDBJ whole genome shotgun (WGS) entry which is preliminary data.</text>
</comment>
<dbReference type="EMBL" id="AMGW01000005">
    <property type="protein sequence ID" value="EXJ57515.1"/>
    <property type="molecule type" value="Genomic_DNA"/>
</dbReference>
<organism evidence="2 3">
    <name type="scientific">Cladophialophora yegresii CBS 114405</name>
    <dbReference type="NCBI Taxonomy" id="1182544"/>
    <lineage>
        <taxon>Eukaryota</taxon>
        <taxon>Fungi</taxon>
        <taxon>Dikarya</taxon>
        <taxon>Ascomycota</taxon>
        <taxon>Pezizomycotina</taxon>
        <taxon>Eurotiomycetes</taxon>
        <taxon>Chaetothyriomycetidae</taxon>
        <taxon>Chaetothyriales</taxon>
        <taxon>Herpotrichiellaceae</taxon>
        <taxon>Cladophialophora</taxon>
    </lineage>
</organism>
<protein>
    <submittedName>
        <fullName evidence="2">Uncharacterized protein</fullName>
    </submittedName>
</protein>
<dbReference type="HOGENOM" id="CLU_567407_0_0_1"/>
<feature type="region of interest" description="Disordered" evidence="1">
    <location>
        <begin position="414"/>
        <end position="481"/>
    </location>
</feature>
<gene>
    <name evidence="2" type="ORF">A1O7_07863</name>
</gene>
<feature type="region of interest" description="Disordered" evidence="1">
    <location>
        <begin position="111"/>
        <end position="138"/>
    </location>
</feature>
<proteinExistence type="predicted"/>
<dbReference type="GeneID" id="19182434"/>
<dbReference type="AlphaFoldDB" id="W9VXT2"/>
<feature type="region of interest" description="Disordered" evidence="1">
    <location>
        <begin position="322"/>
        <end position="343"/>
    </location>
</feature>
<feature type="region of interest" description="Disordered" evidence="1">
    <location>
        <begin position="1"/>
        <end position="21"/>
    </location>
</feature>
<evidence type="ECO:0000256" key="1">
    <source>
        <dbReference type="SAM" id="MobiDB-lite"/>
    </source>
</evidence>
<keyword evidence="3" id="KW-1185">Reference proteome</keyword>
<evidence type="ECO:0000313" key="3">
    <source>
        <dbReference type="Proteomes" id="UP000019473"/>
    </source>
</evidence>